<name>A0A7C2ULW4_9CREN</name>
<keyword evidence="1" id="KW-1133">Transmembrane helix</keyword>
<dbReference type="Proteomes" id="UP000885664">
    <property type="component" value="Unassembled WGS sequence"/>
</dbReference>
<evidence type="ECO:0008006" key="3">
    <source>
        <dbReference type="Google" id="ProtNLM"/>
    </source>
</evidence>
<comment type="caution">
    <text evidence="2">The sequence shown here is derived from an EMBL/GenBank/DDBJ whole genome shotgun (WGS) entry which is preliminary data.</text>
</comment>
<sequence>MRRLLVLLFLAFTVIELCFTTLSPLAATAVPKEVTFYELGESTCPHCVALLNTFAQNFPNNTYFCDIATNQACLVRFYSWLNFSSFPASVPQTFVIYNKTYILAIVLGEVDNATFWSNIANSAPNNVQFPIYIGEQLWGYINATPVAQQYIINTFLYPSQQTTTTTETFTSTQTSTPLPGGGISYRSFITTLASLAITDAVNICVISIYSLLLLMIATRKSRKIAAISGLLFTAGVFTGYMLLGLGLLKVISAFGGVPTQILRYILAAYGALLVASSFYTYARRKRCKVCKDDVGFLGKFFSAGRWVEKSPLLHFVFGLLLSIALIPCSAGPYVVFLVMLSSITGVARILYLLVYVLIFVAPLLVFLEIVILAMKSIPEDKVAVVRSIIVPIAGILLIVVALGFI</sequence>
<accession>A0A7C2ULW4</accession>
<keyword evidence="1" id="KW-0812">Transmembrane</keyword>
<feature type="transmembrane region" description="Helical" evidence="1">
    <location>
        <begin position="383"/>
        <end position="404"/>
    </location>
</feature>
<proteinExistence type="predicted"/>
<feature type="transmembrane region" description="Helical" evidence="1">
    <location>
        <begin position="192"/>
        <end position="217"/>
    </location>
</feature>
<keyword evidence="1" id="KW-0472">Membrane</keyword>
<organism evidence="2">
    <name type="scientific">Fervidicoccus fontis</name>
    <dbReference type="NCBI Taxonomy" id="683846"/>
    <lineage>
        <taxon>Archaea</taxon>
        <taxon>Thermoproteota</taxon>
        <taxon>Thermoprotei</taxon>
        <taxon>Fervidicoccales</taxon>
        <taxon>Fervidicoccaceae</taxon>
        <taxon>Fervidicoccus</taxon>
    </lineage>
</organism>
<evidence type="ECO:0000313" key="2">
    <source>
        <dbReference type="EMBL" id="HEU98149.1"/>
    </source>
</evidence>
<gene>
    <name evidence="2" type="ORF">ENO36_04785</name>
</gene>
<dbReference type="EMBL" id="DSFE01000100">
    <property type="protein sequence ID" value="HEU98149.1"/>
    <property type="molecule type" value="Genomic_DNA"/>
</dbReference>
<protein>
    <recommendedName>
        <fullName evidence="3">Cytochrome C biogenesis protein transmembrane domain-containing protein</fullName>
    </recommendedName>
</protein>
<evidence type="ECO:0000256" key="1">
    <source>
        <dbReference type="SAM" id="Phobius"/>
    </source>
</evidence>
<feature type="transmembrane region" description="Helical" evidence="1">
    <location>
        <begin position="349"/>
        <end position="371"/>
    </location>
</feature>
<dbReference type="AlphaFoldDB" id="A0A7C2ULW4"/>
<feature type="transmembrane region" description="Helical" evidence="1">
    <location>
        <begin position="229"/>
        <end position="255"/>
    </location>
</feature>
<feature type="transmembrane region" description="Helical" evidence="1">
    <location>
        <begin position="261"/>
        <end position="282"/>
    </location>
</feature>
<feature type="transmembrane region" description="Helical" evidence="1">
    <location>
        <begin position="315"/>
        <end position="343"/>
    </location>
</feature>
<reference evidence="2" key="1">
    <citation type="journal article" date="2020" name="mSystems">
        <title>Genome- and Community-Level Interaction Insights into Carbon Utilization and Element Cycling Functions of Hydrothermarchaeota in Hydrothermal Sediment.</title>
        <authorList>
            <person name="Zhou Z."/>
            <person name="Liu Y."/>
            <person name="Xu W."/>
            <person name="Pan J."/>
            <person name="Luo Z.H."/>
            <person name="Li M."/>
        </authorList>
    </citation>
    <scope>NUCLEOTIDE SEQUENCE [LARGE SCALE GENOMIC DNA]</scope>
    <source>
        <strain evidence="2">SpSt-1259</strain>
    </source>
</reference>